<evidence type="ECO:0000313" key="4">
    <source>
        <dbReference type="Proteomes" id="UP000321940"/>
    </source>
</evidence>
<feature type="compositionally biased region" description="Low complexity" evidence="1">
    <location>
        <begin position="761"/>
        <end position="773"/>
    </location>
</feature>
<dbReference type="KEGG" id="bky:D1093_08615"/>
<dbReference type="InterPro" id="IPR006315">
    <property type="entry name" value="OM_autotransptr_brl_dom"/>
</dbReference>
<dbReference type="PANTHER" id="PTHR24216">
    <property type="entry name" value="PAXILLIN-RELATED"/>
    <property type="match status" value="1"/>
</dbReference>
<dbReference type="InterPro" id="IPR005546">
    <property type="entry name" value="Autotransporte_beta"/>
</dbReference>
<feature type="compositionally biased region" description="Polar residues" evidence="1">
    <location>
        <begin position="709"/>
        <end position="718"/>
    </location>
</feature>
<name>A0A5B9CYV6_9HYPH</name>
<dbReference type="Pfam" id="PF03797">
    <property type="entry name" value="Autotransporter"/>
    <property type="match status" value="1"/>
</dbReference>
<accession>A0A5B9CYV6</accession>
<evidence type="ECO:0000256" key="1">
    <source>
        <dbReference type="SAM" id="MobiDB-lite"/>
    </source>
</evidence>
<feature type="compositionally biased region" description="Low complexity" evidence="1">
    <location>
        <begin position="967"/>
        <end position="979"/>
    </location>
</feature>
<feature type="compositionally biased region" description="Low complexity" evidence="1">
    <location>
        <begin position="792"/>
        <end position="806"/>
    </location>
</feature>
<feature type="compositionally biased region" description="Pro residues" evidence="1">
    <location>
        <begin position="658"/>
        <end position="669"/>
    </location>
</feature>
<feature type="compositionally biased region" description="Polar residues" evidence="1">
    <location>
        <begin position="684"/>
        <end position="693"/>
    </location>
</feature>
<dbReference type="SMART" id="SM00869">
    <property type="entry name" value="Autotransporter"/>
    <property type="match status" value="1"/>
</dbReference>
<dbReference type="NCBIfam" id="TIGR01414">
    <property type="entry name" value="autotrans_barl"/>
    <property type="match status" value="1"/>
</dbReference>
<protein>
    <submittedName>
        <fullName evidence="3">Autotransporter outer membrane beta-barrel domain-containing protein</fullName>
    </submittedName>
</protein>
<sequence length="1343" mass="146097">MVYVFHKHVFLCNFTTAILYFLPIVSVNANPHNVGIPCNVAKSLLTYNDSKKHTISNENYTPSVSSLDNFVAVFSIEKERTVLDLSQTNIMADKPKPSFLYSAHVKDKGKLVLTNSNIKDMSGFRVQNGQVMMDGGKIEGSSQAVCAEGEKTDIHLMNLDVDIVSDNFNAKGIGFVSSFGASVRIVSSNVAFNEISGFSTQLGGKYFIVATDVQGKGKKDTIVVDDESIDRFPRAFDISRGGHIHFRFGSIQLTDMHGFLITNFAGYADGNGKLSQEYALSNEFTKTNIVIERSKISVQGEGVYGLYFYGLNPDVRVDLVSDYMSSSALSGVQRITMGEAFVHLSETTFSVPDGIAIYSSGYSSGNDVYGAQVKISLKKTSISGDLLLKAENNSYLLVEANSSTLTGASRIKDTSDIYLHLKNGSHWYLTKSKYQDLQNPDATSSSLSGVDLEDSTIVFDHYQYSGYHTLHIGKKRGVNQVILDDEEEYVYGAAGNTRIKMRIFVNNDGSFDPQKTDRIFIYGNVLGTTLIEMEEFQKTSDKKVIDESNKSVSIIQVVGEAEEDSFKLFSDYTAINGFPYQYKLRAYGPSSSSGEANPKNRLVAEEGDFWDFRIESVYIGPKLNSSESASKPTSIVLPPQSEAETIPSERPTETILPEQPPSVEPPLMPSTPSLPEETEPSETFIPTDSTLTPSAPVPSELPSVPTFPENPSTEQPTPESFVPVETSTDEVMPSKPSVPVVPSSTDSVPPPSEPVEPKPSEPSSVSIVPENSSTEQLMSLVPVETPTDEMLPSKPSVPVVPSSTNSVPPPSEPVEPKSSEPSSVSIIPENSSTEQLMPLVPVETSTDEALPSKPHVPVVPSSTDSVPPPSEPVEPKSSEPPSVPIVPENSSTEQLMPLVPVETSTDDALPSEPSVPESPSSTDSDPPPSEPIEPKPSEPPSVPTVPEEASTEQLMPLVPVETSTDEVMPSKPSVPVVPSATDSDPVSPPSDAVEPKPSTSSDALKPSSNLPMPLDVQPELGIRAVVPQLPTYLLLPNALFHAGLMDMTTQNKKLETMRGVFHSSWKEDENTAFFLRAYGGSHHYASNLSAFEYGYGAELDYNAFQAGVLLNEIEGLYTRTFFGALGNYGNLSLHPQNVEQSKKSAFHKWSVGAYGSLQHDTGFYMDGVLSYGLFKGDVLTLSRGKVVALKGKQFSGFLTSGRTFAIGDKGVVFDPQVQIVYQHLQFHQALDVDNLDVDLGKFHQWMGRVGGRLSKTLGISEKGREVSFYSKLSYLHSFEDKQFVSFKNDFQLGSFGSSLEAGLGFNARLSSKLSLHGDVTYQHRLKKVGFSGAHFSAGLRHLF</sequence>
<dbReference type="InterPro" id="IPR036709">
    <property type="entry name" value="Autotransporte_beta_dom_sf"/>
</dbReference>
<dbReference type="InterPro" id="IPR011050">
    <property type="entry name" value="Pectin_lyase_fold/virulence"/>
</dbReference>
<keyword evidence="4" id="KW-1185">Reference proteome</keyword>
<feature type="compositionally biased region" description="Polar residues" evidence="1">
    <location>
        <begin position="623"/>
        <end position="633"/>
    </location>
</feature>
<reference evidence="3 4" key="1">
    <citation type="journal article" date="2020" name="Int. J. Syst. Evol. Microbiol.">
        <title>Bartonella kosoyi sp. nov. and Bartonella krasnovii sp. nov., two novel species closely related to the zoonotic Bartonella elizabethae, isolated from black rats and wild desert rodent-fleas.</title>
        <authorList>
            <person name="Gutierrez R."/>
            <person name="Shalit T."/>
            <person name="Markus B."/>
            <person name="Yuan C."/>
            <person name="Nachum-Biala Y."/>
            <person name="Elad D."/>
            <person name="Harrus S."/>
        </authorList>
    </citation>
    <scope>NUCLEOTIDE SEQUENCE [LARGE SCALE GENOMIC DNA]</scope>
    <source>
        <strain evidence="3 4">Tel Aviv</strain>
    </source>
</reference>
<dbReference type="EMBL" id="CP031843">
    <property type="protein sequence ID" value="QEE09646.1"/>
    <property type="molecule type" value="Genomic_DNA"/>
</dbReference>
<feature type="compositionally biased region" description="Low complexity" evidence="1">
    <location>
        <begin position="910"/>
        <end position="924"/>
    </location>
</feature>
<feature type="region of interest" description="Disordered" evidence="1">
    <location>
        <begin position="623"/>
        <end position="1012"/>
    </location>
</feature>
<dbReference type="PROSITE" id="PS51208">
    <property type="entry name" value="AUTOTRANSPORTER"/>
    <property type="match status" value="1"/>
</dbReference>
<proteinExistence type="predicted"/>
<feature type="compositionally biased region" description="Low complexity" evidence="1">
    <location>
        <begin position="851"/>
        <end position="865"/>
    </location>
</feature>
<feature type="compositionally biased region" description="Polar residues" evidence="1">
    <location>
        <begin position="997"/>
        <end position="1010"/>
    </location>
</feature>
<feature type="domain" description="Autotransporter" evidence="2">
    <location>
        <begin position="1066"/>
        <end position="1343"/>
    </location>
</feature>
<evidence type="ECO:0000259" key="2">
    <source>
        <dbReference type="PROSITE" id="PS51208"/>
    </source>
</evidence>
<dbReference type="SUPFAM" id="SSF51126">
    <property type="entry name" value="Pectin lyase-like"/>
    <property type="match status" value="1"/>
</dbReference>
<organism evidence="3 4">
    <name type="scientific">Bartonella kosoyi</name>
    <dbReference type="NCBI Taxonomy" id="2133959"/>
    <lineage>
        <taxon>Bacteria</taxon>
        <taxon>Pseudomonadati</taxon>
        <taxon>Pseudomonadota</taxon>
        <taxon>Alphaproteobacteria</taxon>
        <taxon>Hyphomicrobiales</taxon>
        <taxon>Bartonellaceae</taxon>
        <taxon>Bartonella</taxon>
    </lineage>
</organism>
<dbReference type="Gene3D" id="2.40.128.130">
    <property type="entry name" value="Autotransporter beta-domain"/>
    <property type="match status" value="1"/>
</dbReference>
<gene>
    <name evidence="3" type="ORF">D1093_08615</name>
</gene>
<dbReference type="Proteomes" id="UP000321940">
    <property type="component" value="Chromosome"/>
</dbReference>
<evidence type="ECO:0000313" key="3">
    <source>
        <dbReference type="EMBL" id="QEE09646.1"/>
    </source>
</evidence>
<feature type="compositionally biased region" description="Low complexity" evidence="1">
    <location>
        <begin position="819"/>
        <end position="833"/>
    </location>
</feature>
<dbReference type="SUPFAM" id="SSF103515">
    <property type="entry name" value="Autotransporter"/>
    <property type="match status" value="1"/>
</dbReference>
<dbReference type="GO" id="GO:0019867">
    <property type="term" value="C:outer membrane"/>
    <property type="evidence" value="ECO:0007669"/>
    <property type="project" value="InterPro"/>
</dbReference>
<dbReference type="RefSeq" id="WP_120102033.1">
    <property type="nucleotide sequence ID" value="NZ_CP031843.2"/>
</dbReference>
<dbReference type="PANTHER" id="PTHR24216:SF65">
    <property type="entry name" value="PAXILLIN-LIKE PROTEIN 1"/>
    <property type="match status" value="1"/>
</dbReference>
<feature type="compositionally biased region" description="Low complexity" evidence="1">
    <location>
        <begin position="730"/>
        <end position="747"/>
    </location>
</feature>